<reference evidence="1" key="2">
    <citation type="submission" date="2022-01" db="EMBL/GenBank/DDBJ databases">
        <authorList>
            <person name="Zivanovic Y."/>
            <person name="Moreira D."/>
            <person name="Lopez-Garcia P."/>
        </authorList>
    </citation>
    <scope>NUCLEOTIDE SEQUENCE</scope>
    <source>
        <strain evidence="1">G9</strain>
    </source>
</reference>
<dbReference type="Proteomes" id="UP001154265">
    <property type="component" value="Unassembled WGS sequence"/>
</dbReference>
<evidence type="ECO:0000313" key="2">
    <source>
        <dbReference type="Proteomes" id="UP001154265"/>
    </source>
</evidence>
<comment type="caution">
    <text evidence="1">The sequence shown here is derived from an EMBL/GenBank/DDBJ whole genome shotgun (WGS) entry which is preliminary data.</text>
</comment>
<proteinExistence type="predicted"/>
<sequence length="329" mass="37274">MSTSQDIAITKLVPSDQALLEAIESYPNATDKQAKIDILVDLLRRDRSQVILKTLTQETYPQTAFNFTLWMINHDLITLEWLYDITYQISTQPVQSTINIQDLYASLRQVDYASLGLILGKTSVALKRLRLDDIDLQAFIQAIEPPLALSILTWMVTFQKVTMVDLASISEITRKVNPAAAQASTQPTSSPLETIIPDNPLGDHALEDILLDLNLKLGGTEIELLTKMLDRFLFKKVHDAATGKDKVVYRETIQVSRFVCENNQQQDVPMPVRSTKTWPPGVYLMQYQDESIQIMRLPGNDFYEILPFGPDPYLRAETIGRMVKESLRS</sequence>
<dbReference type="RefSeq" id="WP_277868180.1">
    <property type="nucleotide sequence ID" value="NZ_JAKKUT010000008.1"/>
</dbReference>
<protein>
    <submittedName>
        <fullName evidence="1">Uncharacterized protein</fullName>
    </submittedName>
</protein>
<evidence type="ECO:0000313" key="1">
    <source>
        <dbReference type="EMBL" id="MDG2992261.1"/>
    </source>
</evidence>
<keyword evidence="2" id="KW-1185">Reference proteome</keyword>
<dbReference type="EMBL" id="JAKKUT010000008">
    <property type="protein sequence ID" value="MDG2992261.1"/>
    <property type="molecule type" value="Genomic_DNA"/>
</dbReference>
<accession>A0ABT6F311</accession>
<name>A0ABT6F311_9SYNE</name>
<reference evidence="1" key="1">
    <citation type="journal article" date="2022" name="Genome Biol. Evol.">
        <title>A New Gene Family Diagnostic for Intracellular Biomineralization of Amorphous Ca Carbonates by Cyanobacteria.</title>
        <authorList>
            <person name="Benzerara K."/>
            <person name="Duprat E."/>
            <person name="Bitard-Feildel T."/>
            <person name="Caumes G."/>
            <person name="Cassier-Chauvat C."/>
            <person name="Chauvat F."/>
            <person name="Dezi M."/>
            <person name="Diop S.I."/>
            <person name="Gaschignard G."/>
            <person name="Gorgen S."/>
            <person name="Gugger M."/>
            <person name="Lopez-Garcia P."/>
            <person name="Millet M."/>
            <person name="Skouri-Panet F."/>
            <person name="Moreira D."/>
            <person name="Callebaut I."/>
        </authorList>
    </citation>
    <scope>NUCLEOTIDE SEQUENCE</scope>
    <source>
        <strain evidence="1">G9</strain>
    </source>
</reference>
<organism evidence="1 2">
    <name type="scientific">Candidatus Synechococcus calcipolaris G9</name>
    <dbReference type="NCBI Taxonomy" id="1497997"/>
    <lineage>
        <taxon>Bacteria</taxon>
        <taxon>Bacillati</taxon>
        <taxon>Cyanobacteriota</taxon>
        <taxon>Cyanophyceae</taxon>
        <taxon>Synechococcales</taxon>
        <taxon>Synechococcaceae</taxon>
        <taxon>Synechococcus</taxon>
    </lineage>
</organism>
<gene>
    <name evidence="1" type="ORF">L3556_15180</name>
</gene>